<accession>A0AAN6V826</accession>
<dbReference type="Proteomes" id="UP001302676">
    <property type="component" value="Unassembled WGS sequence"/>
</dbReference>
<reference evidence="2" key="2">
    <citation type="submission" date="2023-05" db="EMBL/GenBank/DDBJ databases">
        <authorList>
            <consortium name="Lawrence Berkeley National Laboratory"/>
            <person name="Steindorff A."/>
            <person name="Hensen N."/>
            <person name="Bonometti L."/>
            <person name="Westerberg I."/>
            <person name="Brannstrom I.O."/>
            <person name="Guillou S."/>
            <person name="Cros-Aarteil S."/>
            <person name="Calhoun S."/>
            <person name="Haridas S."/>
            <person name="Kuo A."/>
            <person name="Mondo S."/>
            <person name="Pangilinan J."/>
            <person name="Riley R."/>
            <person name="Labutti K."/>
            <person name="Andreopoulos B."/>
            <person name="Lipzen A."/>
            <person name="Chen C."/>
            <person name="Yanf M."/>
            <person name="Daum C."/>
            <person name="Ng V."/>
            <person name="Clum A."/>
            <person name="Ohm R."/>
            <person name="Martin F."/>
            <person name="Silar P."/>
            <person name="Natvig D."/>
            <person name="Lalanne C."/>
            <person name="Gautier V."/>
            <person name="Ament-Velasquez S.L."/>
            <person name="Kruys A."/>
            <person name="Hutchinson M.I."/>
            <person name="Powell A.J."/>
            <person name="Barry K."/>
            <person name="Miller A.N."/>
            <person name="Grigoriev I.V."/>
            <person name="Debuchy R."/>
            <person name="Gladieux P."/>
            <person name="Thoren M.H."/>
            <person name="Johannesson H."/>
        </authorList>
    </citation>
    <scope>NUCLEOTIDE SEQUENCE</scope>
    <source>
        <strain evidence="2">CBS 141.50</strain>
    </source>
</reference>
<feature type="compositionally biased region" description="Gly residues" evidence="1">
    <location>
        <begin position="856"/>
        <end position="866"/>
    </location>
</feature>
<evidence type="ECO:0000313" key="2">
    <source>
        <dbReference type="EMBL" id="KAK4146504.1"/>
    </source>
</evidence>
<feature type="compositionally biased region" description="Low complexity" evidence="1">
    <location>
        <begin position="88"/>
        <end position="99"/>
    </location>
</feature>
<feature type="region of interest" description="Disordered" evidence="1">
    <location>
        <begin position="706"/>
        <end position="887"/>
    </location>
</feature>
<dbReference type="RefSeq" id="XP_062639875.1">
    <property type="nucleotide sequence ID" value="XM_062779668.1"/>
</dbReference>
<feature type="region of interest" description="Disordered" evidence="1">
    <location>
        <begin position="88"/>
        <end position="125"/>
    </location>
</feature>
<feature type="region of interest" description="Disordered" evidence="1">
    <location>
        <begin position="329"/>
        <end position="348"/>
    </location>
</feature>
<feature type="compositionally biased region" description="Low complexity" evidence="1">
    <location>
        <begin position="789"/>
        <end position="816"/>
    </location>
</feature>
<feature type="region of interest" description="Disordered" evidence="1">
    <location>
        <begin position="409"/>
        <end position="556"/>
    </location>
</feature>
<dbReference type="EMBL" id="MU853561">
    <property type="protein sequence ID" value="KAK4146504.1"/>
    <property type="molecule type" value="Genomic_DNA"/>
</dbReference>
<evidence type="ECO:0000256" key="1">
    <source>
        <dbReference type="SAM" id="MobiDB-lite"/>
    </source>
</evidence>
<feature type="compositionally biased region" description="Acidic residues" evidence="1">
    <location>
        <begin position="153"/>
        <end position="163"/>
    </location>
</feature>
<feature type="compositionally biased region" description="Gly residues" evidence="1">
    <location>
        <begin position="231"/>
        <end position="244"/>
    </location>
</feature>
<sequence length="974" mass="100630">MATSSATSPTPTPSFRRRLQHKHHLSLQTHNIPPSPWPGGTPNTANPGVSSSSGSASTASTILMSGITSGSMSASAISPMRRQQQLFLQHSHSQQPQQQKEQYPASATATTRPPLSPRGYSAAAATGQSRFVEGSMNDRVSAAPPAGFLGADDLVDSDDESGEDRDKQQQVEMDEEEEQIREYRGWGGLDERLGGGGLTGVWGKGKGQGEYTTVAAGAERGSGSGLRTRGGALGGGGGRGGGVVGTASGRYVLRRPRSTAGWIRSGEQQQAGQGQGQSQGQNQGQRGGVVKKTSFLAPLWDGMREKLNLSKSKSSGSIGRVMSSVVGGGATGTVGTAAGENKKLDRDNETEKERLLMLAAQTGGAAPAPSAHPHPSATGYPSREEVLESYKSLVASGFFQAHAIRGGRHPLPARGGSSVAAAGPSGRSAFAEFNPPIPESPPSSTRKSFSERMVVSPPGSNVPSVSGRSFADHMAAQQQSQQQLKPAMSISSSSVHSRHTTNSNSDFNGHMPPPAPPPRGSSHGKSNSIGSPSSTLSSPSRGTKRGASVDLAGDAEMVTRKLVKKLRHSASRLSVELSGARDANGSSSKPIRRGSKDRNGNRIKSRSGNGKGYYPPLSSSSAKYGAVQQRPATAAGSSPSQGRGHGYSHSYDYGLASPTGGSSGIFGAAHLAAATPARHSVDVARPTAATTATSTATATAIVTASKGKLTKARDGRRRRILGLTRRHRSPEDDDQGEEQVREQPQQPPVQNTVNAQDEDVMMLDDPTPAPASSFSNNKLHRNITPPPASFRSPFAAHPHTKPNLTSATNTNSRNSSFRGGMRAVSNSSAMSIDCEDNGPQRNQGQEYSSGEYRYGYGSGSGSGSGFNGQREEGGGEKPLSIVPDPNQGIPSVPRIPREFCEGGGVVVPAAATSTTGGSFGGFAGFGGFGGAGASGVSVGVGGHGRGERKTAGNRDSGLGQGEGGENVENVPVWG</sequence>
<feature type="compositionally biased region" description="Basic and acidic residues" evidence="1">
    <location>
        <begin position="180"/>
        <end position="193"/>
    </location>
</feature>
<feature type="region of interest" description="Disordered" evidence="1">
    <location>
        <begin position="940"/>
        <end position="974"/>
    </location>
</feature>
<feature type="region of interest" description="Disordered" evidence="1">
    <location>
        <begin position="1"/>
        <end position="57"/>
    </location>
</feature>
<feature type="compositionally biased region" description="Low complexity" evidence="1">
    <location>
        <begin position="266"/>
        <end position="284"/>
    </location>
</feature>
<dbReference type="AlphaFoldDB" id="A0AAN6V826"/>
<feature type="compositionally biased region" description="Low complexity" evidence="1">
    <location>
        <begin position="846"/>
        <end position="855"/>
    </location>
</feature>
<comment type="caution">
    <text evidence="2">The sequence shown here is derived from an EMBL/GenBank/DDBJ whole genome shotgun (WGS) entry which is preliminary data.</text>
</comment>
<feature type="region of interest" description="Disordered" evidence="1">
    <location>
        <begin position="138"/>
        <end position="290"/>
    </location>
</feature>
<organism evidence="2 3">
    <name type="scientific">Dichotomopilus funicola</name>
    <dbReference type="NCBI Taxonomy" id="1934379"/>
    <lineage>
        <taxon>Eukaryota</taxon>
        <taxon>Fungi</taxon>
        <taxon>Dikarya</taxon>
        <taxon>Ascomycota</taxon>
        <taxon>Pezizomycotina</taxon>
        <taxon>Sordariomycetes</taxon>
        <taxon>Sordariomycetidae</taxon>
        <taxon>Sordariales</taxon>
        <taxon>Chaetomiaceae</taxon>
        <taxon>Dichotomopilus</taxon>
    </lineage>
</organism>
<feature type="compositionally biased region" description="Low complexity" evidence="1">
    <location>
        <begin position="526"/>
        <end position="540"/>
    </location>
</feature>
<feature type="compositionally biased region" description="Basic residues" evidence="1">
    <location>
        <begin position="708"/>
        <end position="728"/>
    </location>
</feature>
<evidence type="ECO:0000313" key="3">
    <source>
        <dbReference type="Proteomes" id="UP001302676"/>
    </source>
</evidence>
<feature type="compositionally biased region" description="Low complexity" evidence="1">
    <location>
        <begin position="365"/>
        <end position="377"/>
    </location>
</feature>
<reference evidence="2" key="1">
    <citation type="journal article" date="2023" name="Mol. Phylogenet. Evol.">
        <title>Genome-scale phylogeny and comparative genomics of the fungal order Sordariales.</title>
        <authorList>
            <person name="Hensen N."/>
            <person name="Bonometti L."/>
            <person name="Westerberg I."/>
            <person name="Brannstrom I.O."/>
            <person name="Guillou S."/>
            <person name="Cros-Aarteil S."/>
            <person name="Calhoun S."/>
            <person name="Haridas S."/>
            <person name="Kuo A."/>
            <person name="Mondo S."/>
            <person name="Pangilinan J."/>
            <person name="Riley R."/>
            <person name="LaButti K."/>
            <person name="Andreopoulos B."/>
            <person name="Lipzen A."/>
            <person name="Chen C."/>
            <person name="Yan M."/>
            <person name="Daum C."/>
            <person name="Ng V."/>
            <person name="Clum A."/>
            <person name="Steindorff A."/>
            <person name="Ohm R.A."/>
            <person name="Martin F."/>
            <person name="Silar P."/>
            <person name="Natvig D.O."/>
            <person name="Lalanne C."/>
            <person name="Gautier V."/>
            <person name="Ament-Velasquez S.L."/>
            <person name="Kruys A."/>
            <person name="Hutchinson M.I."/>
            <person name="Powell A.J."/>
            <person name="Barry K."/>
            <person name="Miller A.N."/>
            <person name="Grigoriev I.V."/>
            <person name="Debuchy R."/>
            <person name="Gladieux P."/>
            <person name="Hiltunen Thoren M."/>
            <person name="Johannesson H."/>
        </authorList>
    </citation>
    <scope>NUCLEOTIDE SEQUENCE</scope>
    <source>
        <strain evidence="2">CBS 141.50</strain>
    </source>
</reference>
<feature type="compositionally biased region" description="Low complexity" evidence="1">
    <location>
        <begin position="412"/>
        <end position="429"/>
    </location>
</feature>
<dbReference type="GeneID" id="87816281"/>
<feature type="compositionally biased region" description="Basic residues" evidence="1">
    <location>
        <begin position="15"/>
        <end position="25"/>
    </location>
</feature>
<feature type="region of interest" description="Disordered" evidence="1">
    <location>
        <begin position="573"/>
        <end position="646"/>
    </location>
</feature>
<gene>
    <name evidence="2" type="ORF">C8A04DRAFT_25731</name>
</gene>
<feature type="compositionally biased region" description="Low complexity" evidence="1">
    <location>
        <begin position="454"/>
        <end position="467"/>
    </location>
</feature>
<proteinExistence type="predicted"/>
<protein>
    <submittedName>
        <fullName evidence="2">Uncharacterized protein</fullName>
    </submittedName>
</protein>
<name>A0AAN6V826_9PEZI</name>
<feature type="compositionally biased region" description="Low complexity" evidence="1">
    <location>
        <begin position="477"/>
        <end position="505"/>
    </location>
</feature>
<keyword evidence="3" id="KW-1185">Reference proteome</keyword>
<feature type="compositionally biased region" description="Gly residues" evidence="1">
    <location>
        <begin position="194"/>
        <end position="208"/>
    </location>
</feature>
<feature type="region of interest" description="Disordered" evidence="1">
    <location>
        <begin position="362"/>
        <end position="383"/>
    </location>
</feature>